<proteinExistence type="predicted"/>
<dbReference type="PANTHER" id="PTHR35271:SF1">
    <property type="entry name" value="ABC TRANSPORTER, SUBSTRATE-BINDING LIPOPROTEIN"/>
    <property type="match status" value="1"/>
</dbReference>
<keyword evidence="1" id="KW-0732">Signal</keyword>
<feature type="chain" id="PRO_5011562713" evidence="1">
    <location>
        <begin position="24"/>
        <end position="321"/>
    </location>
</feature>
<dbReference type="AlphaFoldDB" id="A0A1G5ZC78"/>
<sequence>MKSLIALSTVAGLTLAGSGIAKAEDAALSGKTVCVNRYASAPVIDDILKGMDDGLKASGGEKVVQNIQNPEADAATQQTIAQQFANGGCDLIVVIGTAAAQSIQQATKTVPVVFVGVSTPVEAGIVQSLDKPGGNMTGVSDPLPVESEIDGMLSIVPTIETIGLIYKVGDPAGDPLAARAVAHIERKGLKHVTAGIANAGETTQAAQSLVGRVQAIEFPCDTTTISGMAGALKVAKDAKLPVFGCTTDAVKGGAILAGSYSYITVGQKAADLVVAVLKGADPATTPVVIPQIAGFEINKTEADALGLKIPETMMTSAVKTY</sequence>
<dbReference type="Gene3D" id="3.40.50.2300">
    <property type="match status" value="2"/>
</dbReference>
<dbReference type="STRING" id="1165689.SAMN02927914_04754"/>
<dbReference type="CDD" id="cd06325">
    <property type="entry name" value="PBP1_ABC_unchar_transporter"/>
    <property type="match status" value="1"/>
</dbReference>
<dbReference type="SUPFAM" id="SSF53822">
    <property type="entry name" value="Periplasmic binding protein-like I"/>
    <property type="match status" value="1"/>
</dbReference>
<evidence type="ECO:0000256" key="1">
    <source>
        <dbReference type="SAM" id="SignalP"/>
    </source>
</evidence>
<dbReference type="RefSeq" id="WP_091583014.1">
    <property type="nucleotide sequence ID" value="NZ_FMXM01000017.1"/>
</dbReference>
<dbReference type="InterPro" id="IPR007487">
    <property type="entry name" value="ABC_transpt-TYRBP-like"/>
</dbReference>
<dbReference type="Proteomes" id="UP000198588">
    <property type="component" value="Unassembled WGS sequence"/>
</dbReference>
<dbReference type="EMBL" id="FMXM01000017">
    <property type="protein sequence ID" value="SDA92549.1"/>
    <property type="molecule type" value="Genomic_DNA"/>
</dbReference>
<dbReference type="OrthoDB" id="9776955at2"/>
<protein>
    <submittedName>
        <fullName evidence="2">Putative ABC transport system substrate-binding protein</fullName>
    </submittedName>
</protein>
<dbReference type="InterPro" id="IPR028082">
    <property type="entry name" value="Peripla_BP_I"/>
</dbReference>
<organism evidence="2 3">
    <name type="scientific">Mesorhizobium qingshengii</name>
    <dbReference type="NCBI Taxonomy" id="1165689"/>
    <lineage>
        <taxon>Bacteria</taxon>
        <taxon>Pseudomonadati</taxon>
        <taxon>Pseudomonadota</taxon>
        <taxon>Alphaproteobacteria</taxon>
        <taxon>Hyphomicrobiales</taxon>
        <taxon>Phyllobacteriaceae</taxon>
        <taxon>Mesorhizobium</taxon>
    </lineage>
</organism>
<evidence type="ECO:0000313" key="3">
    <source>
        <dbReference type="Proteomes" id="UP000198588"/>
    </source>
</evidence>
<name>A0A1G5ZC78_9HYPH</name>
<dbReference type="PANTHER" id="PTHR35271">
    <property type="entry name" value="ABC TRANSPORTER, SUBSTRATE-BINDING LIPOPROTEIN-RELATED"/>
    <property type="match status" value="1"/>
</dbReference>
<reference evidence="2 3" key="1">
    <citation type="submission" date="2016-10" db="EMBL/GenBank/DDBJ databases">
        <authorList>
            <person name="de Groot N.N."/>
        </authorList>
    </citation>
    <scope>NUCLEOTIDE SEQUENCE [LARGE SCALE GENOMIC DNA]</scope>
    <source>
        <strain evidence="2 3">CGMCC 1.12097</strain>
    </source>
</reference>
<evidence type="ECO:0000313" key="2">
    <source>
        <dbReference type="EMBL" id="SDA92549.1"/>
    </source>
</evidence>
<feature type="signal peptide" evidence="1">
    <location>
        <begin position="1"/>
        <end position="23"/>
    </location>
</feature>
<gene>
    <name evidence="2" type="ORF">SAMN02927914_04754</name>
</gene>
<dbReference type="Pfam" id="PF04392">
    <property type="entry name" value="ABC_sub_bind"/>
    <property type="match status" value="1"/>
</dbReference>
<accession>A0A1G5ZC78</accession>